<gene>
    <name evidence="2" type="ORF">M421DRAFT_92885</name>
</gene>
<keyword evidence="3" id="KW-1185">Reference proteome</keyword>
<reference evidence="2" key="1">
    <citation type="journal article" date="2020" name="Stud. Mycol.">
        <title>101 Dothideomycetes genomes: a test case for predicting lifestyles and emergence of pathogens.</title>
        <authorList>
            <person name="Haridas S."/>
            <person name="Albert R."/>
            <person name="Binder M."/>
            <person name="Bloem J."/>
            <person name="Labutti K."/>
            <person name="Salamov A."/>
            <person name="Andreopoulos B."/>
            <person name="Baker S."/>
            <person name="Barry K."/>
            <person name="Bills G."/>
            <person name="Bluhm B."/>
            <person name="Cannon C."/>
            <person name="Castanera R."/>
            <person name="Culley D."/>
            <person name="Daum C."/>
            <person name="Ezra D."/>
            <person name="Gonzalez J."/>
            <person name="Henrissat B."/>
            <person name="Kuo A."/>
            <person name="Liang C."/>
            <person name="Lipzen A."/>
            <person name="Lutzoni F."/>
            <person name="Magnuson J."/>
            <person name="Mondo S."/>
            <person name="Nolan M."/>
            <person name="Ohm R."/>
            <person name="Pangilinan J."/>
            <person name="Park H.-J."/>
            <person name="Ramirez L."/>
            <person name="Alfaro M."/>
            <person name="Sun H."/>
            <person name="Tritt A."/>
            <person name="Yoshinaga Y."/>
            <person name="Zwiers L.-H."/>
            <person name="Turgeon B."/>
            <person name="Goodwin S."/>
            <person name="Spatafora J."/>
            <person name="Crous P."/>
            <person name="Grigoriev I."/>
        </authorList>
    </citation>
    <scope>NUCLEOTIDE SEQUENCE</scope>
    <source>
        <strain evidence="2">CBS 183.55</strain>
    </source>
</reference>
<dbReference type="AlphaFoldDB" id="A0A6A5RIB6"/>
<dbReference type="GeneID" id="54355738"/>
<proteinExistence type="predicted"/>
<dbReference type="Proteomes" id="UP000800082">
    <property type="component" value="Unassembled WGS sequence"/>
</dbReference>
<name>A0A6A5RIB6_9PLEO</name>
<dbReference type="OrthoDB" id="3794705at2759"/>
<dbReference type="RefSeq" id="XP_033448333.1">
    <property type="nucleotide sequence ID" value="XM_033598071.1"/>
</dbReference>
<evidence type="ECO:0000313" key="3">
    <source>
        <dbReference type="Proteomes" id="UP000800082"/>
    </source>
</evidence>
<dbReference type="EMBL" id="ML978970">
    <property type="protein sequence ID" value="KAF1928081.1"/>
    <property type="molecule type" value="Genomic_DNA"/>
</dbReference>
<evidence type="ECO:0000256" key="1">
    <source>
        <dbReference type="SAM" id="MobiDB-lite"/>
    </source>
</evidence>
<sequence length="872" mass="96250">MAHLSTLSALNAPVCSSSSIPRPLSRSHLRQHDKDVTVLLMKPKASRPASPERTFLCQDKNYPRIRSRSLQPIQKAYAVSTSSVHWRGDEQALFMLDPAAKYNIRDYLLEQCKARKETSNELKKFTGTKVVFVLQFSDEDGEQEALCVPTTRATLHGIYSIRDDHPTITQSNSPPMFSEIMQTEAPRKLRRSSGTTSFTRLMASTNEVGFPLTDHELDSDSDVEDDHGVTPPPYKTALDAITEDDEASEPDTGFVNVVNLGAPEYCRDPDSTQHPECHGRYKTDSYAHNRFDAKLDFQERFVAAHTGRDSAAYYRNWRTLKLDHGETLVHGQSSLRNPIATPEEDVEHDDLDNSTELLLRLIAEKYGPLTLQGQKSKPAEPGAECSEECSFKVDKYLDQDSEDDLRLSDQELADENEELGSEPSTLFDGVADFSDADASTPAKSESRNAPVMTEEELESIINTPHEDFVNGYVQRYEAMSKKAARAKLAREEGIQSSVASGAVGEVADEALVVSLDTTVEQTGTMIEQTETVAEQMISLPEFLVTAATPASTPTMKAAPSVSPVAVDHEVNAQYANETLSVSLDLKSETIESPRSCSITGPVPTLVSDEIAVIASNEVAPLEGSVRPDSASSSYSSLPASVFSRRASITTRPSNESFWSDNLRLVDTLDLQVDVKLAPTIVSHHERSVSMPVMSLSASDTYEISTNVSESNHGAYARSIYVGSSTPVRTTSVANKYLTPIIEVQTPLSSYPMPPAKMHPRNVMDDPYEDFPTKFNYQQPDFHIPPRAPRPSRDDPLQFIPTSVFTDSSSYTNRRERGDKLASIKHQAQAVASATKCATRRVLRSMKKVCATARSLVPVTLRSRHPYEPYAHG</sequence>
<feature type="region of interest" description="Disordered" evidence="1">
    <location>
        <begin position="414"/>
        <end position="451"/>
    </location>
</feature>
<evidence type="ECO:0000313" key="2">
    <source>
        <dbReference type="EMBL" id="KAF1928081.1"/>
    </source>
</evidence>
<organism evidence="2 3">
    <name type="scientific">Didymella exigua CBS 183.55</name>
    <dbReference type="NCBI Taxonomy" id="1150837"/>
    <lineage>
        <taxon>Eukaryota</taxon>
        <taxon>Fungi</taxon>
        <taxon>Dikarya</taxon>
        <taxon>Ascomycota</taxon>
        <taxon>Pezizomycotina</taxon>
        <taxon>Dothideomycetes</taxon>
        <taxon>Pleosporomycetidae</taxon>
        <taxon>Pleosporales</taxon>
        <taxon>Pleosporineae</taxon>
        <taxon>Didymellaceae</taxon>
        <taxon>Didymella</taxon>
    </lineage>
</organism>
<accession>A0A6A5RIB6</accession>
<protein>
    <submittedName>
        <fullName evidence="2">Uncharacterized protein</fullName>
    </submittedName>
</protein>